<dbReference type="Pfam" id="PF00083">
    <property type="entry name" value="Sugar_tr"/>
    <property type="match status" value="1"/>
</dbReference>
<comment type="subcellular location">
    <subcellularLocation>
        <location evidence="1">Cell membrane</location>
        <topology evidence="1">Multi-pass membrane protein</topology>
    </subcellularLocation>
</comment>
<feature type="transmembrane region" description="Helical" evidence="7">
    <location>
        <begin position="211"/>
        <end position="230"/>
    </location>
</feature>
<dbReference type="STRING" id="258533.BN977_05089"/>
<evidence type="ECO:0000256" key="1">
    <source>
        <dbReference type="ARBA" id="ARBA00004651"/>
    </source>
</evidence>
<evidence type="ECO:0000256" key="4">
    <source>
        <dbReference type="ARBA" id="ARBA00022989"/>
    </source>
</evidence>
<dbReference type="InterPro" id="IPR020846">
    <property type="entry name" value="MFS_dom"/>
</dbReference>
<dbReference type="InterPro" id="IPR036259">
    <property type="entry name" value="MFS_trans_sf"/>
</dbReference>
<accession>W9AXK0</accession>
<keyword evidence="10" id="KW-1185">Reference proteome</keyword>
<evidence type="ECO:0000313" key="10">
    <source>
        <dbReference type="Proteomes" id="UP000028870"/>
    </source>
</evidence>
<feature type="transmembrane region" description="Helical" evidence="7">
    <location>
        <begin position="446"/>
        <end position="465"/>
    </location>
</feature>
<dbReference type="Proteomes" id="UP000028870">
    <property type="component" value="Unassembled WGS sequence"/>
</dbReference>
<feature type="transmembrane region" description="Helical" evidence="7">
    <location>
        <begin position="39"/>
        <end position="57"/>
    </location>
</feature>
<dbReference type="PANTHER" id="PTHR23511">
    <property type="entry name" value="SYNAPTIC VESICLE GLYCOPROTEIN 2"/>
    <property type="match status" value="1"/>
</dbReference>
<feature type="transmembrane region" description="Helical" evidence="7">
    <location>
        <begin position="360"/>
        <end position="379"/>
    </location>
</feature>
<evidence type="ECO:0000256" key="2">
    <source>
        <dbReference type="ARBA" id="ARBA00022448"/>
    </source>
</evidence>
<dbReference type="PROSITE" id="PS00217">
    <property type="entry name" value="SUGAR_TRANSPORT_2"/>
    <property type="match status" value="1"/>
</dbReference>
<evidence type="ECO:0000256" key="7">
    <source>
        <dbReference type="SAM" id="Phobius"/>
    </source>
</evidence>
<dbReference type="EMBL" id="CCBB010000003">
    <property type="protein sequence ID" value="CDO10258.1"/>
    <property type="molecule type" value="Genomic_DNA"/>
</dbReference>
<feature type="transmembrane region" description="Helical" evidence="7">
    <location>
        <begin position="77"/>
        <end position="100"/>
    </location>
</feature>
<name>W9AXK0_MYCCO</name>
<reference evidence="9" key="1">
    <citation type="submission" date="2014-03" db="EMBL/GenBank/DDBJ databases">
        <title>Draft Genome Sequence of Mycobacterium cosmeticum DSM 44829.</title>
        <authorList>
            <person name="Croce O."/>
            <person name="Robert C."/>
            <person name="Raoult D."/>
            <person name="Drancourt M."/>
        </authorList>
    </citation>
    <scope>NUCLEOTIDE SEQUENCE [LARGE SCALE GENOMIC DNA]</scope>
    <source>
        <strain evidence="9">DSM 44829</strain>
    </source>
</reference>
<keyword evidence="3 7" id="KW-0812">Transmembrane</keyword>
<dbReference type="eggNOG" id="COG0477">
    <property type="taxonomic scope" value="Bacteria"/>
</dbReference>
<feature type="transmembrane region" description="Helical" evidence="7">
    <location>
        <begin position="138"/>
        <end position="159"/>
    </location>
</feature>
<dbReference type="PROSITE" id="PS50850">
    <property type="entry name" value="MFS"/>
    <property type="match status" value="1"/>
</dbReference>
<feature type="transmembrane region" description="Helical" evidence="7">
    <location>
        <begin position="171"/>
        <end position="195"/>
    </location>
</feature>
<dbReference type="InterPro" id="IPR005829">
    <property type="entry name" value="Sugar_transporter_CS"/>
</dbReference>
<evidence type="ECO:0000256" key="5">
    <source>
        <dbReference type="ARBA" id="ARBA00023136"/>
    </source>
</evidence>
<keyword evidence="5 7" id="KW-0472">Membrane</keyword>
<comment type="caution">
    <text evidence="9">The sequence shown here is derived from an EMBL/GenBank/DDBJ whole genome shotgun (WGS) entry which is preliminary data.</text>
</comment>
<sequence>MSLIRSKTTRTATTPPVPAAEDVDPAATPGLTAALDRIGFGRVQAALILLLMAGLFFDSLEQNSTGAMGPLLKESFGIGNAELTMINTVTVIGGLVGRIVGGYIADRWGRRAALSLNLLVYTLGGLVSAVAVNYEMLLTSRFVVGIGLGGEFTVGLAILAEIVATRHRGSLLATLNISSGGIGNIASFGFFWLVLGPLNGVLGGNDTSWRWTYVILAAPAVLVVFFRRYLPESPRFLLSKGRVADANASLTRLASSSISGLRRAGPTRQFVTVADIPAHTKSSYAEVFKGENLRRTAVVGAASWMSFGAQVTLLFLMPILLVSRGYSLSDSLAFTMIMNIGSLFGACAASYLAGKAPRRLTVGVAAVLGCISAICFAAFANSTALILLLGAIFQFFTMMLNTMLSVWSPELFPTSVRAMGTSVVNGIGNVAGAVMPFAALFFFDRFGVPGVFAMIAVMYALLVVASRFGPETFNRPLEAVTEETPVLAAAAT</sequence>
<evidence type="ECO:0000256" key="3">
    <source>
        <dbReference type="ARBA" id="ARBA00022692"/>
    </source>
</evidence>
<protein>
    <submittedName>
        <fullName evidence="9">Sugar-transport integral membrane protein SugI</fullName>
    </submittedName>
</protein>
<feature type="transmembrane region" description="Helical" evidence="7">
    <location>
        <begin position="297"/>
        <end position="320"/>
    </location>
</feature>
<feature type="region of interest" description="Disordered" evidence="6">
    <location>
        <begin position="1"/>
        <end position="24"/>
    </location>
</feature>
<feature type="transmembrane region" description="Helical" evidence="7">
    <location>
        <begin position="112"/>
        <end position="132"/>
    </location>
</feature>
<feature type="transmembrane region" description="Helical" evidence="7">
    <location>
        <begin position="332"/>
        <end position="353"/>
    </location>
</feature>
<feature type="domain" description="Major facilitator superfamily (MFS) profile" evidence="8">
    <location>
        <begin position="47"/>
        <end position="468"/>
    </location>
</feature>
<evidence type="ECO:0000259" key="8">
    <source>
        <dbReference type="PROSITE" id="PS50850"/>
    </source>
</evidence>
<feature type="transmembrane region" description="Helical" evidence="7">
    <location>
        <begin position="385"/>
        <end position="407"/>
    </location>
</feature>
<dbReference type="InterPro" id="IPR005828">
    <property type="entry name" value="MFS_sugar_transport-like"/>
</dbReference>
<dbReference type="GO" id="GO:0022857">
    <property type="term" value="F:transmembrane transporter activity"/>
    <property type="evidence" value="ECO:0007669"/>
    <property type="project" value="InterPro"/>
</dbReference>
<gene>
    <name evidence="9" type="primary">sugI</name>
    <name evidence="9" type="ORF">BN977_05089</name>
</gene>
<dbReference type="RefSeq" id="WP_207384146.1">
    <property type="nucleotide sequence ID" value="NZ_CCBB010000003.1"/>
</dbReference>
<feature type="transmembrane region" description="Helical" evidence="7">
    <location>
        <begin position="419"/>
        <end position="440"/>
    </location>
</feature>
<dbReference type="AlphaFoldDB" id="W9AXK0"/>
<keyword evidence="4 7" id="KW-1133">Transmembrane helix</keyword>
<dbReference type="PANTHER" id="PTHR23511:SF34">
    <property type="entry name" value="SYNAPTIC VESICLE GLYCOPROTEIN 2"/>
    <property type="match status" value="1"/>
</dbReference>
<reference evidence="9" key="2">
    <citation type="submission" date="2014-03" db="EMBL/GenBank/DDBJ databases">
        <authorList>
            <person name="Urmite Genomes"/>
        </authorList>
    </citation>
    <scope>NUCLEOTIDE SEQUENCE</scope>
    <source>
        <strain evidence="9">DSM 44829</strain>
    </source>
</reference>
<proteinExistence type="predicted"/>
<dbReference type="GO" id="GO:0005886">
    <property type="term" value="C:plasma membrane"/>
    <property type="evidence" value="ECO:0007669"/>
    <property type="project" value="UniProtKB-SubCell"/>
</dbReference>
<evidence type="ECO:0000256" key="6">
    <source>
        <dbReference type="SAM" id="MobiDB-lite"/>
    </source>
</evidence>
<dbReference type="SUPFAM" id="SSF103473">
    <property type="entry name" value="MFS general substrate transporter"/>
    <property type="match status" value="1"/>
</dbReference>
<evidence type="ECO:0000313" key="9">
    <source>
        <dbReference type="EMBL" id="CDO10258.1"/>
    </source>
</evidence>
<dbReference type="Gene3D" id="1.20.1250.20">
    <property type="entry name" value="MFS general substrate transporter like domains"/>
    <property type="match status" value="1"/>
</dbReference>
<keyword evidence="2" id="KW-0813">Transport</keyword>
<organism evidence="9 10">
    <name type="scientific">Mycolicibacterium cosmeticum</name>
    <dbReference type="NCBI Taxonomy" id="258533"/>
    <lineage>
        <taxon>Bacteria</taxon>
        <taxon>Bacillati</taxon>
        <taxon>Actinomycetota</taxon>
        <taxon>Actinomycetes</taxon>
        <taxon>Mycobacteriales</taxon>
        <taxon>Mycobacteriaceae</taxon>
        <taxon>Mycolicibacterium</taxon>
    </lineage>
</organism>